<protein>
    <recommendedName>
        <fullName evidence="3">Calcineurin-like phosphoesterase domain-containing protein</fullName>
    </recommendedName>
</protein>
<dbReference type="RefSeq" id="XP_044550106.1">
    <property type="nucleotide sequence ID" value="XM_044691990.1"/>
</dbReference>
<keyword evidence="2" id="KW-0472">Membrane</keyword>
<dbReference type="InterPro" id="IPR029052">
    <property type="entry name" value="Metallo-depent_PP-like"/>
</dbReference>
<keyword evidence="2" id="KW-1133">Transmembrane helix</keyword>
<organism evidence="4 5">
    <name type="scientific">Naegleria lovaniensis</name>
    <name type="common">Amoeba</name>
    <dbReference type="NCBI Taxonomy" id="51637"/>
    <lineage>
        <taxon>Eukaryota</taxon>
        <taxon>Discoba</taxon>
        <taxon>Heterolobosea</taxon>
        <taxon>Tetramitia</taxon>
        <taxon>Eutetramitia</taxon>
        <taxon>Vahlkampfiidae</taxon>
        <taxon>Naegleria</taxon>
    </lineage>
</organism>
<evidence type="ECO:0000313" key="5">
    <source>
        <dbReference type="Proteomes" id="UP000816034"/>
    </source>
</evidence>
<sequence>MQTRRSASVGNEEQQHSSWQQSEHETKSSSSVKTTTIKTEQQYSSDWYPTFRKVFYLALIVLSLFCVYKRLLSTESDAFKTLAIKLDVFVKNMLLLILATSVSWFTVSQLLNQIFPKFGLKEKSTLGTLFIYVLIYLNVAMYLQTFSNMNGRMGTWTWRVLVSYASGFWQMTCMFFTIFMGLFYLPLYFTLATKRIEKFAHILKATLLVIVLVLCLFGLFHTLGQREVMRYTLDVSSSMKSKKQVVKIIPVSDVHLGIYMNVQDLQKLSMEIISLVNEDPENTLILFMGDFFTFESEFNVAYEDAIYEGLKPLSKLHHDKVYVALGNHDYDLIEHVLKQLEKLKFKVLRDESLYLKDKNIQLVGFNFAFKNAEEKTKTVIIQSLQSSLDFNVKLRLLLLHHPSHFQYAASELSEHSSPLHPLPLNLKTGFVNAVLGAPDYAWYSFDQEKNKVMQTHFEENTKFISQDVFTPRLYVVSGSGFYGPPLRIGTINELPYIEIIY</sequence>
<dbReference type="InterPro" id="IPR004843">
    <property type="entry name" value="Calcineurin-like_PHP"/>
</dbReference>
<dbReference type="Pfam" id="PF00149">
    <property type="entry name" value="Metallophos"/>
    <property type="match status" value="1"/>
</dbReference>
<keyword evidence="5" id="KW-1185">Reference proteome</keyword>
<feature type="transmembrane region" description="Helical" evidence="2">
    <location>
        <begin position="167"/>
        <end position="189"/>
    </location>
</feature>
<feature type="compositionally biased region" description="Polar residues" evidence="1">
    <location>
        <begin position="1"/>
        <end position="11"/>
    </location>
</feature>
<dbReference type="PANTHER" id="PTHR31302">
    <property type="entry name" value="TRANSMEMBRANE PROTEIN WITH METALLOPHOSPHOESTERASE DOMAIN-RELATED"/>
    <property type="match status" value="1"/>
</dbReference>
<feature type="transmembrane region" description="Helical" evidence="2">
    <location>
        <begin position="126"/>
        <end position="147"/>
    </location>
</feature>
<dbReference type="SUPFAM" id="SSF56300">
    <property type="entry name" value="Metallo-dependent phosphatases"/>
    <property type="match status" value="1"/>
</dbReference>
<dbReference type="GeneID" id="68095015"/>
<feature type="transmembrane region" description="Helical" evidence="2">
    <location>
        <begin position="201"/>
        <end position="220"/>
    </location>
</feature>
<evidence type="ECO:0000256" key="1">
    <source>
        <dbReference type="SAM" id="MobiDB-lite"/>
    </source>
</evidence>
<dbReference type="AlphaFoldDB" id="A0AA88GU86"/>
<dbReference type="PANTHER" id="PTHR31302:SF21">
    <property type="entry name" value="CALCINEURIN-LIKE PHOSPHOESTERASE DOMAIN-CONTAINING PROTEIN"/>
    <property type="match status" value="1"/>
</dbReference>
<dbReference type="InterPro" id="IPR051158">
    <property type="entry name" value="Metallophosphoesterase_sf"/>
</dbReference>
<evidence type="ECO:0000313" key="4">
    <source>
        <dbReference type="EMBL" id="KAG2386113.1"/>
    </source>
</evidence>
<reference evidence="4 5" key="1">
    <citation type="journal article" date="2018" name="BMC Genomics">
        <title>The genome of Naegleria lovaniensis, the basis for a comparative approach to unravel pathogenicity factors of the human pathogenic amoeba N. fowleri.</title>
        <authorList>
            <person name="Liechti N."/>
            <person name="Schurch N."/>
            <person name="Bruggmann R."/>
            <person name="Wittwer M."/>
        </authorList>
    </citation>
    <scope>NUCLEOTIDE SEQUENCE [LARGE SCALE GENOMIC DNA]</scope>
    <source>
        <strain evidence="4 5">ATCC 30569</strain>
    </source>
</reference>
<feature type="transmembrane region" description="Helical" evidence="2">
    <location>
        <begin position="54"/>
        <end position="72"/>
    </location>
</feature>
<evidence type="ECO:0000256" key="2">
    <source>
        <dbReference type="SAM" id="Phobius"/>
    </source>
</evidence>
<evidence type="ECO:0000259" key="3">
    <source>
        <dbReference type="Pfam" id="PF00149"/>
    </source>
</evidence>
<feature type="region of interest" description="Disordered" evidence="1">
    <location>
        <begin position="1"/>
        <end position="33"/>
    </location>
</feature>
<dbReference type="EMBL" id="PYSW02000016">
    <property type="protein sequence ID" value="KAG2386113.1"/>
    <property type="molecule type" value="Genomic_DNA"/>
</dbReference>
<accession>A0AA88GU86</accession>
<feature type="domain" description="Calcineurin-like phosphoesterase" evidence="3">
    <location>
        <begin position="247"/>
        <end position="350"/>
    </location>
</feature>
<comment type="caution">
    <text evidence="4">The sequence shown here is derived from an EMBL/GenBank/DDBJ whole genome shotgun (WGS) entry which is preliminary data.</text>
</comment>
<dbReference type="GO" id="GO:0016787">
    <property type="term" value="F:hydrolase activity"/>
    <property type="evidence" value="ECO:0007669"/>
    <property type="project" value="InterPro"/>
</dbReference>
<gene>
    <name evidence="4" type="ORF">C9374_002559</name>
</gene>
<dbReference type="Proteomes" id="UP000816034">
    <property type="component" value="Unassembled WGS sequence"/>
</dbReference>
<feature type="transmembrane region" description="Helical" evidence="2">
    <location>
        <begin position="92"/>
        <end position="114"/>
    </location>
</feature>
<proteinExistence type="predicted"/>
<name>A0AA88GU86_NAELO</name>
<keyword evidence="2" id="KW-0812">Transmembrane</keyword>
<dbReference type="Gene3D" id="3.60.21.10">
    <property type="match status" value="1"/>
</dbReference>